<evidence type="ECO:0000313" key="3">
    <source>
        <dbReference type="Proteomes" id="UP000198623"/>
    </source>
</evidence>
<proteinExistence type="predicted"/>
<accession>A0A1I2RGG3</accession>
<gene>
    <name evidence="1" type="ORF">SAMN05216175_1061</name>
    <name evidence="2" type="ORF">SAMN05216175_111134</name>
</gene>
<sequence>KLRVSKSFNVVCIALANKLSRIAYAVLSKNEPYQAQQV</sequence>
<evidence type="ECO:0000313" key="1">
    <source>
        <dbReference type="EMBL" id="SFG36961.1"/>
    </source>
</evidence>
<dbReference type="EMBL" id="FOOU01000011">
    <property type="protein sequence ID" value="SFG70870.1"/>
    <property type="molecule type" value="Genomic_DNA"/>
</dbReference>
<dbReference type="EMBL" id="FOOU01000006">
    <property type="protein sequence ID" value="SFG36961.1"/>
    <property type="molecule type" value="Genomic_DNA"/>
</dbReference>
<reference evidence="1" key="1">
    <citation type="submission" date="2016-10" db="EMBL/GenBank/DDBJ databases">
        <authorList>
            <person name="de Groot N.N."/>
        </authorList>
    </citation>
    <scope>NUCLEOTIDE SEQUENCE [LARGE SCALE GENOMIC DNA]</scope>
    <source>
        <strain evidence="1">CGMCC 1.10971</strain>
    </source>
</reference>
<keyword evidence="3" id="KW-1185">Reference proteome</keyword>
<evidence type="ECO:0000313" key="2">
    <source>
        <dbReference type="EMBL" id="SFG70870.1"/>
    </source>
</evidence>
<feature type="non-terminal residue" evidence="1">
    <location>
        <position position="1"/>
    </location>
</feature>
<protein>
    <submittedName>
        <fullName evidence="1">Uncharacterized protein</fullName>
    </submittedName>
</protein>
<organism evidence="1 3">
    <name type="scientific">Neptunomonas qingdaonensis</name>
    <dbReference type="NCBI Taxonomy" id="1045558"/>
    <lineage>
        <taxon>Bacteria</taxon>
        <taxon>Pseudomonadati</taxon>
        <taxon>Pseudomonadota</taxon>
        <taxon>Gammaproteobacteria</taxon>
        <taxon>Oceanospirillales</taxon>
        <taxon>Oceanospirillaceae</taxon>
        <taxon>Neptunomonas</taxon>
    </lineage>
</organism>
<name>A0A1I2RGG3_9GAMM</name>
<dbReference type="Proteomes" id="UP000198623">
    <property type="component" value="Unassembled WGS sequence"/>
</dbReference>
<dbReference type="AlphaFoldDB" id="A0A1I2RGG3"/>
<reference evidence="3" key="2">
    <citation type="submission" date="2016-10" db="EMBL/GenBank/DDBJ databases">
        <authorList>
            <person name="Varghese N."/>
            <person name="Submissions S."/>
        </authorList>
    </citation>
    <scope>NUCLEOTIDE SEQUENCE [LARGE SCALE GENOMIC DNA]</scope>
    <source>
        <strain evidence="3">CGMCC 1.10971</strain>
    </source>
</reference>